<keyword evidence="1" id="KW-0472">Membrane</keyword>
<feature type="transmembrane region" description="Helical" evidence="1">
    <location>
        <begin position="6"/>
        <end position="26"/>
    </location>
</feature>
<evidence type="ECO:0000313" key="2">
    <source>
        <dbReference type="EMBL" id="MEM5285193.1"/>
    </source>
</evidence>
<proteinExistence type="predicted"/>
<keyword evidence="1" id="KW-1133">Transmembrane helix</keyword>
<evidence type="ECO:0000313" key="3">
    <source>
        <dbReference type="Proteomes" id="UP001494588"/>
    </source>
</evidence>
<evidence type="ECO:0000256" key="1">
    <source>
        <dbReference type="SAM" id="Phobius"/>
    </source>
</evidence>
<reference evidence="2 3" key="1">
    <citation type="submission" date="2024-01" db="EMBL/GenBank/DDBJ databases">
        <title>The diversity of rhizobia nodulating Mimosa spp. in eleven states of Brazil covering several biomes is determined by host plant, location, and edaphic factors.</title>
        <authorList>
            <person name="Rouws L."/>
            <person name="Barauna A."/>
            <person name="Beukes C."/>
            <person name="De Faria S.M."/>
            <person name="Gross E."/>
            <person name="Dos Reis Junior F.B."/>
            <person name="Simon M."/>
            <person name="Maluk M."/>
            <person name="Odee D.W."/>
            <person name="Kenicer G."/>
            <person name="Young J.P.W."/>
            <person name="Reis V.M."/>
            <person name="Zilli J."/>
            <person name="James E.K."/>
        </authorList>
    </citation>
    <scope>NUCLEOTIDE SEQUENCE [LARGE SCALE GENOMIC DNA]</scope>
    <source>
        <strain evidence="2 3">JPY77</strain>
    </source>
</reference>
<name>A0ABU9Q6Y8_9BURK</name>
<dbReference type="RefSeq" id="WP_201647423.1">
    <property type="nucleotide sequence ID" value="NZ_CAJHCS010000001.1"/>
</dbReference>
<dbReference type="EMBL" id="JAZHGC010000004">
    <property type="protein sequence ID" value="MEM5285193.1"/>
    <property type="molecule type" value="Genomic_DNA"/>
</dbReference>
<gene>
    <name evidence="2" type="ORF">V4C55_05725</name>
</gene>
<keyword evidence="3" id="KW-1185">Reference proteome</keyword>
<dbReference type="Proteomes" id="UP001494588">
    <property type="component" value="Unassembled WGS sequence"/>
</dbReference>
<keyword evidence="1" id="KW-0812">Transmembrane</keyword>
<accession>A0ABU9Q6Y8</accession>
<protein>
    <submittedName>
        <fullName evidence="2">Uncharacterized protein</fullName>
    </submittedName>
</protein>
<comment type="caution">
    <text evidence="2">The sequence shown here is derived from an EMBL/GenBank/DDBJ whole genome shotgun (WGS) entry which is preliminary data.</text>
</comment>
<organism evidence="2 3">
    <name type="scientific">Paraburkholderia sabiae</name>
    <dbReference type="NCBI Taxonomy" id="273251"/>
    <lineage>
        <taxon>Bacteria</taxon>
        <taxon>Pseudomonadati</taxon>
        <taxon>Pseudomonadota</taxon>
        <taxon>Betaproteobacteria</taxon>
        <taxon>Burkholderiales</taxon>
        <taxon>Burkholderiaceae</taxon>
        <taxon>Paraburkholderia</taxon>
    </lineage>
</organism>
<sequence>MNETLIAYLLGPAVMVLIAALLWLASRHHWHDNPRRMARWLDTHYVDLMHHRH</sequence>